<dbReference type="GO" id="GO:0004767">
    <property type="term" value="F:sphingomyelin phosphodiesterase activity"/>
    <property type="evidence" value="ECO:0007669"/>
    <property type="project" value="UniProtKB-EC"/>
</dbReference>
<reference evidence="16" key="1">
    <citation type="submission" date="2021-12" db="EMBL/GenBank/DDBJ databases">
        <authorList>
            <person name="King R."/>
        </authorList>
    </citation>
    <scope>NUCLEOTIDE SEQUENCE</scope>
</reference>
<evidence type="ECO:0000256" key="6">
    <source>
        <dbReference type="ARBA" id="ARBA00022692"/>
    </source>
</evidence>
<feature type="transmembrane region" description="Helical" evidence="14">
    <location>
        <begin position="7"/>
        <end position="24"/>
    </location>
</feature>
<keyword evidence="12" id="KW-0443">Lipid metabolism</keyword>
<dbReference type="EMBL" id="OV121138">
    <property type="protein sequence ID" value="CAH0560466.1"/>
    <property type="molecule type" value="Genomic_DNA"/>
</dbReference>
<comment type="similarity">
    <text evidence="4">Belongs to the neutral sphingomyelinase family.</text>
</comment>
<gene>
    <name evidence="16" type="ORF">MELIAE_LOCUS10214</name>
</gene>
<evidence type="ECO:0000256" key="5">
    <source>
        <dbReference type="ARBA" id="ARBA00012369"/>
    </source>
</evidence>
<sequence>MSTKSEFYSLIILITFLCLFIYFIDDSNMGVDNRSNIITSKKVMNLSVLSFNVWGLKYVSKNREDRIRAIAEHLALGKYDLVSLQEVWSQDDFELIKEKCLGVLPYSHYFYSGVVGSGVCFLSRYPIEEVFFHQWSLNGYIHKIQHGDWFGGKGVGLCHLNVNNIKVNAYIVHLHAEYDRGNDEYLVHRVLQAYNTAQFIKQTSAYADLVILAGDLNTEPTDLAYRIFTSVAGLTDSYYKCQVPESMFATNLALQNTYTPQSRVKDKTPGIRIDYIMYHSSKTHDVVVKKYELPLSKPVENEHFSYSDHEAVHVDFGITKKNPESMEEPVKEDSVNHQEILMESHTLCKDHMKHLHKHKIFYFTIAFIVFIILVLCNIAFVPYGYHVLYAILKIILVVVILYCFLMGSIWNRMEKNAIKESVHSMELLLKKYQKVNKQL</sequence>
<dbReference type="SUPFAM" id="SSF56219">
    <property type="entry name" value="DNase I-like"/>
    <property type="match status" value="1"/>
</dbReference>
<dbReference type="InterPro" id="IPR038772">
    <property type="entry name" value="Sph/SMPD2-like"/>
</dbReference>
<evidence type="ECO:0000256" key="8">
    <source>
        <dbReference type="ARBA" id="ARBA00022801"/>
    </source>
</evidence>
<evidence type="ECO:0000256" key="12">
    <source>
        <dbReference type="ARBA" id="ARBA00023098"/>
    </source>
</evidence>
<comment type="pathway">
    <text evidence="3">Sphingolipid metabolism.</text>
</comment>
<dbReference type="AlphaFoldDB" id="A0A9P0BD11"/>
<dbReference type="GO" id="GO:0006665">
    <property type="term" value="P:sphingolipid metabolic process"/>
    <property type="evidence" value="ECO:0007669"/>
    <property type="project" value="UniProtKB-KW"/>
</dbReference>
<evidence type="ECO:0000256" key="4">
    <source>
        <dbReference type="ARBA" id="ARBA00006335"/>
    </source>
</evidence>
<dbReference type="Proteomes" id="UP001154078">
    <property type="component" value="Chromosome 7"/>
</dbReference>
<feature type="domain" description="Endonuclease/exonuclease/phosphatase" evidence="15">
    <location>
        <begin position="49"/>
        <end position="309"/>
    </location>
</feature>
<keyword evidence="13 14" id="KW-0472">Membrane</keyword>
<keyword evidence="8" id="KW-0378">Hydrolase</keyword>
<evidence type="ECO:0000256" key="7">
    <source>
        <dbReference type="ARBA" id="ARBA00022723"/>
    </source>
</evidence>
<evidence type="ECO:0000256" key="13">
    <source>
        <dbReference type="ARBA" id="ARBA00023136"/>
    </source>
</evidence>
<proteinExistence type="inferred from homology"/>
<evidence type="ECO:0000256" key="1">
    <source>
        <dbReference type="ARBA" id="ARBA00004141"/>
    </source>
</evidence>
<dbReference type="PANTHER" id="PTHR16320:SF24">
    <property type="entry name" value="PHOSPHODIESTERASE, PUTATIVE-RELATED"/>
    <property type="match status" value="1"/>
</dbReference>
<dbReference type="GO" id="GO:0046872">
    <property type="term" value="F:metal ion binding"/>
    <property type="evidence" value="ECO:0007669"/>
    <property type="project" value="UniProtKB-KW"/>
</dbReference>
<protein>
    <recommendedName>
        <fullName evidence="5">sphingomyelin phosphodiesterase</fullName>
        <ecNumber evidence="5">3.1.4.12</ecNumber>
    </recommendedName>
</protein>
<evidence type="ECO:0000259" key="15">
    <source>
        <dbReference type="Pfam" id="PF03372"/>
    </source>
</evidence>
<evidence type="ECO:0000256" key="9">
    <source>
        <dbReference type="ARBA" id="ARBA00022842"/>
    </source>
</evidence>
<feature type="transmembrane region" description="Helical" evidence="14">
    <location>
        <begin position="387"/>
        <end position="410"/>
    </location>
</feature>
<keyword evidence="7" id="KW-0479">Metal-binding</keyword>
<dbReference type="Pfam" id="PF03372">
    <property type="entry name" value="Exo_endo_phos"/>
    <property type="match status" value="1"/>
</dbReference>
<name>A0A9P0BD11_BRAAE</name>
<keyword evidence="11 14" id="KW-1133">Transmembrane helix</keyword>
<keyword evidence="9" id="KW-0460">Magnesium</keyword>
<evidence type="ECO:0000256" key="10">
    <source>
        <dbReference type="ARBA" id="ARBA00022919"/>
    </source>
</evidence>
<comment type="pathway">
    <text evidence="2">Lipid metabolism; sphingolipid metabolism.</text>
</comment>
<evidence type="ECO:0000313" key="16">
    <source>
        <dbReference type="EMBL" id="CAH0560466.1"/>
    </source>
</evidence>
<dbReference type="GO" id="GO:0016020">
    <property type="term" value="C:membrane"/>
    <property type="evidence" value="ECO:0007669"/>
    <property type="project" value="UniProtKB-SubCell"/>
</dbReference>
<evidence type="ECO:0000313" key="17">
    <source>
        <dbReference type="Proteomes" id="UP001154078"/>
    </source>
</evidence>
<dbReference type="EC" id="3.1.4.12" evidence="5"/>
<keyword evidence="6 14" id="KW-0812">Transmembrane</keyword>
<evidence type="ECO:0000256" key="11">
    <source>
        <dbReference type="ARBA" id="ARBA00022989"/>
    </source>
</evidence>
<dbReference type="OrthoDB" id="387657at2759"/>
<dbReference type="InterPro" id="IPR036691">
    <property type="entry name" value="Endo/exonu/phosph_ase_sf"/>
</dbReference>
<organism evidence="16 17">
    <name type="scientific">Brassicogethes aeneus</name>
    <name type="common">Rape pollen beetle</name>
    <name type="synonym">Meligethes aeneus</name>
    <dbReference type="NCBI Taxonomy" id="1431903"/>
    <lineage>
        <taxon>Eukaryota</taxon>
        <taxon>Metazoa</taxon>
        <taxon>Ecdysozoa</taxon>
        <taxon>Arthropoda</taxon>
        <taxon>Hexapoda</taxon>
        <taxon>Insecta</taxon>
        <taxon>Pterygota</taxon>
        <taxon>Neoptera</taxon>
        <taxon>Endopterygota</taxon>
        <taxon>Coleoptera</taxon>
        <taxon>Polyphaga</taxon>
        <taxon>Cucujiformia</taxon>
        <taxon>Nitidulidae</taxon>
        <taxon>Meligethinae</taxon>
        <taxon>Brassicogethes</taxon>
    </lineage>
</organism>
<evidence type="ECO:0000256" key="3">
    <source>
        <dbReference type="ARBA" id="ARBA00004991"/>
    </source>
</evidence>
<dbReference type="PANTHER" id="PTHR16320">
    <property type="entry name" value="SPHINGOMYELINASE FAMILY MEMBER"/>
    <property type="match status" value="1"/>
</dbReference>
<dbReference type="Gene3D" id="3.60.10.10">
    <property type="entry name" value="Endonuclease/exonuclease/phosphatase"/>
    <property type="match status" value="1"/>
</dbReference>
<feature type="transmembrane region" description="Helical" evidence="14">
    <location>
        <begin position="360"/>
        <end position="381"/>
    </location>
</feature>
<dbReference type="InterPro" id="IPR005135">
    <property type="entry name" value="Endo/exonuclease/phosphatase"/>
</dbReference>
<accession>A0A9P0BD11</accession>
<keyword evidence="17" id="KW-1185">Reference proteome</keyword>
<comment type="subcellular location">
    <subcellularLocation>
        <location evidence="1">Membrane</location>
        <topology evidence="1">Multi-pass membrane protein</topology>
    </subcellularLocation>
</comment>
<evidence type="ECO:0000256" key="14">
    <source>
        <dbReference type="SAM" id="Phobius"/>
    </source>
</evidence>
<keyword evidence="10" id="KW-0746">Sphingolipid metabolism</keyword>
<evidence type="ECO:0000256" key="2">
    <source>
        <dbReference type="ARBA" id="ARBA00004760"/>
    </source>
</evidence>